<organism evidence="9 10">
    <name type="scientific">Halolactibacillus miurensis</name>
    <dbReference type="NCBI Taxonomy" id="306541"/>
    <lineage>
        <taxon>Bacteria</taxon>
        <taxon>Bacillati</taxon>
        <taxon>Bacillota</taxon>
        <taxon>Bacilli</taxon>
        <taxon>Bacillales</taxon>
        <taxon>Bacillaceae</taxon>
        <taxon>Halolactibacillus</taxon>
    </lineage>
</organism>
<feature type="domain" description="Aminotransferase class I/classII large" evidence="7">
    <location>
        <begin position="29"/>
        <end position="375"/>
    </location>
</feature>
<evidence type="ECO:0000256" key="5">
    <source>
        <dbReference type="ARBA" id="ARBA00022898"/>
    </source>
</evidence>
<dbReference type="PRINTS" id="PR00753">
    <property type="entry name" value="ACCSYNTHASE"/>
</dbReference>
<dbReference type="Gene3D" id="3.40.640.10">
    <property type="entry name" value="Type I PLP-dependent aspartate aminotransferase-like (Major domain)"/>
    <property type="match status" value="1"/>
</dbReference>
<keyword evidence="5" id="KW-0663">Pyridoxal phosphate</keyword>
<dbReference type="InterPro" id="IPR015422">
    <property type="entry name" value="PyrdxlP-dep_Trfase_small"/>
</dbReference>
<evidence type="ECO:0000256" key="6">
    <source>
        <dbReference type="RuleBase" id="RU000481"/>
    </source>
</evidence>
<evidence type="ECO:0000256" key="3">
    <source>
        <dbReference type="ARBA" id="ARBA00022576"/>
    </source>
</evidence>
<dbReference type="Proteomes" id="UP000321773">
    <property type="component" value="Unassembled WGS sequence"/>
</dbReference>
<dbReference type="STRING" id="306541.SAMN05421668_105135"/>
<keyword evidence="11" id="KW-1185">Reference proteome</keyword>
<dbReference type="InterPro" id="IPR015424">
    <property type="entry name" value="PyrdxlP-dep_Trfase"/>
</dbReference>
<sequence length="383" mass="42446">MPKPINSAVEAIELSGIRKFFNLVQDKEDILSLTIGQPDFSTPESVKQAAKDALDANKTTYTQNQGLYELRDKVSQYINDLYGTHWCANQVLVTVGASQAIDIALRTLLVPGDEVILPSPIYPGYEPLITLQHAKVVAIDTTPTAFKLTADALEQAITDKTKVVILPYPSNPTGVTLTKDELAAIKDVVVKHDLYLITDEIYSTISFDAPHVSMAVFEELAERLIVINGLSKSHAMTGFRIGFLFGPLHLMDQFTKVLQYNVSCATSTSQYAALNAVTEAKDAPNKMCEAYLDRRNYVYHRLQAMGIDVVKPGGAFYFMFKINDPRPSFDLALDLVEQAHVAFVPGSSFGRFGEGYLRLSYAYSLDTLKEGLDRLERYLSPNP</sequence>
<evidence type="ECO:0000256" key="2">
    <source>
        <dbReference type="ARBA" id="ARBA00007441"/>
    </source>
</evidence>
<dbReference type="Proteomes" id="UP000199139">
    <property type="component" value="Unassembled WGS sequence"/>
</dbReference>
<dbReference type="FunFam" id="3.40.640.10:FF:000033">
    <property type="entry name" value="Aspartate aminotransferase"/>
    <property type="match status" value="1"/>
</dbReference>
<dbReference type="Gene3D" id="3.90.1150.10">
    <property type="entry name" value="Aspartate Aminotransferase, domain 1"/>
    <property type="match status" value="1"/>
</dbReference>
<dbReference type="Pfam" id="PF00155">
    <property type="entry name" value="Aminotran_1_2"/>
    <property type="match status" value="1"/>
</dbReference>
<dbReference type="InterPro" id="IPR050596">
    <property type="entry name" value="AspAT/PAT-like"/>
</dbReference>
<dbReference type="OrthoDB" id="9802328at2"/>
<evidence type="ECO:0000313" key="8">
    <source>
        <dbReference type="EMBL" id="GEM03553.1"/>
    </source>
</evidence>
<dbReference type="PANTHER" id="PTHR46383">
    <property type="entry name" value="ASPARTATE AMINOTRANSFERASE"/>
    <property type="match status" value="1"/>
</dbReference>
<name>A0A1I6R5C5_9BACI</name>
<dbReference type="GO" id="GO:0030170">
    <property type="term" value="F:pyridoxal phosphate binding"/>
    <property type="evidence" value="ECO:0007669"/>
    <property type="project" value="InterPro"/>
</dbReference>
<evidence type="ECO:0000313" key="9">
    <source>
        <dbReference type="EMBL" id="SFS59780.1"/>
    </source>
</evidence>
<keyword evidence="4 6" id="KW-0808">Transferase</keyword>
<dbReference type="InterPro" id="IPR004839">
    <property type="entry name" value="Aminotransferase_I/II_large"/>
</dbReference>
<dbReference type="PROSITE" id="PS00105">
    <property type="entry name" value="AA_TRANSFER_CLASS_1"/>
    <property type="match status" value="1"/>
</dbReference>
<dbReference type="InterPro" id="IPR015421">
    <property type="entry name" value="PyrdxlP-dep_Trfase_major"/>
</dbReference>
<reference evidence="8 11" key="2">
    <citation type="submission" date="2019-07" db="EMBL/GenBank/DDBJ databases">
        <title>Whole genome shotgun sequence of Halolactibacillus miurensis NBRC 100873.</title>
        <authorList>
            <person name="Hosoyama A."/>
            <person name="Uohara A."/>
            <person name="Ohji S."/>
            <person name="Ichikawa N."/>
        </authorList>
    </citation>
    <scope>NUCLEOTIDE SEQUENCE [LARGE SCALE GENOMIC DNA]</scope>
    <source>
        <strain evidence="8 11">NBRC 100873</strain>
    </source>
</reference>
<dbReference type="EC" id="2.6.1.-" evidence="6"/>
<gene>
    <name evidence="8" type="ORF">HMI01_05410</name>
    <name evidence="9" type="ORF">SAMN05421668_105135</name>
</gene>
<dbReference type="GO" id="GO:0006520">
    <property type="term" value="P:amino acid metabolic process"/>
    <property type="evidence" value="ECO:0007669"/>
    <property type="project" value="InterPro"/>
</dbReference>
<evidence type="ECO:0000313" key="10">
    <source>
        <dbReference type="Proteomes" id="UP000199139"/>
    </source>
</evidence>
<keyword evidence="3 6" id="KW-0032">Aminotransferase</keyword>
<dbReference type="PANTHER" id="PTHR46383:SF4">
    <property type="entry name" value="AMINOTRANSFERASE"/>
    <property type="match status" value="1"/>
</dbReference>
<dbReference type="SUPFAM" id="SSF53383">
    <property type="entry name" value="PLP-dependent transferases"/>
    <property type="match status" value="1"/>
</dbReference>
<dbReference type="GO" id="GO:0008483">
    <property type="term" value="F:transaminase activity"/>
    <property type="evidence" value="ECO:0007669"/>
    <property type="project" value="UniProtKB-KW"/>
</dbReference>
<protein>
    <recommendedName>
        <fullName evidence="6">Aminotransferase</fullName>
        <ecNumber evidence="6">2.6.1.-</ecNumber>
    </recommendedName>
</protein>
<dbReference type="EMBL" id="BJWJ01000004">
    <property type="protein sequence ID" value="GEM03553.1"/>
    <property type="molecule type" value="Genomic_DNA"/>
</dbReference>
<comment type="cofactor">
    <cofactor evidence="1 6">
        <name>pyridoxal 5'-phosphate</name>
        <dbReference type="ChEBI" id="CHEBI:597326"/>
    </cofactor>
</comment>
<proteinExistence type="inferred from homology"/>
<evidence type="ECO:0000256" key="1">
    <source>
        <dbReference type="ARBA" id="ARBA00001933"/>
    </source>
</evidence>
<reference evidence="9 10" key="1">
    <citation type="submission" date="2016-10" db="EMBL/GenBank/DDBJ databases">
        <authorList>
            <person name="de Groot N.N."/>
        </authorList>
    </citation>
    <scope>NUCLEOTIDE SEQUENCE [LARGE SCALE GENOMIC DNA]</scope>
    <source>
        <strain evidence="9 10">DSM 17074</strain>
    </source>
</reference>
<dbReference type="RefSeq" id="WP_062322940.1">
    <property type="nucleotide sequence ID" value="NZ_BJWJ01000004.1"/>
</dbReference>
<dbReference type="CDD" id="cd00609">
    <property type="entry name" value="AAT_like"/>
    <property type="match status" value="1"/>
</dbReference>
<comment type="similarity">
    <text evidence="2 6">Belongs to the class-I pyridoxal-phosphate-dependent aminotransferase family.</text>
</comment>
<evidence type="ECO:0000259" key="7">
    <source>
        <dbReference type="Pfam" id="PF00155"/>
    </source>
</evidence>
<dbReference type="InterPro" id="IPR004838">
    <property type="entry name" value="NHTrfase_class1_PyrdxlP-BS"/>
</dbReference>
<evidence type="ECO:0000313" key="11">
    <source>
        <dbReference type="Proteomes" id="UP000321773"/>
    </source>
</evidence>
<dbReference type="AlphaFoldDB" id="A0A1I6R5C5"/>
<accession>A0A1I6R5C5</accession>
<dbReference type="EMBL" id="FPAI01000005">
    <property type="protein sequence ID" value="SFS59780.1"/>
    <property type="molecule type" value="Genomic_DNA"/>
</dbReference>
<evidence type="ECO:0000256" key="4">
    <source>
        <dbReference type="ARBA" id="ARBA00022679"/>
    </source>
</evidence>